<dbReference type="GO" id="GO:0005634">
    <property type="term" value="C:nucleus"/>
    <property type="evidence" value="ECO:0007669"/>
    <property type="project" value="UniProtKB-SubCell"/>
</dbReference>
<name>A0A8J4WE87_9TREM</name>
<dbReference type="EMBL" id="LUCH01007131">
    <property type="protein sequence ID" value="KAF5396894.1"/>
    <property type="molecule type" value="Genomic_DNA"/>
</dbReference>
<keyword evidence="1" id="KW-0238">DNA-binding</keyword>
<keyword evidence="1" id="KW-0539">Nucleus</keyword>
<comment type="caution">
    <text evidence="3">The sequence shown here is derived from an EMBL/GenBank/DDBJ whole genome shotgun (WGS) entry which is preliminary data.</text>
</comment>
<reference evidence="3" key="1">
    <citation type="submission" date="2019-05" db="EMBL/GenBank/DDBJ databases">
        <title>Annotation for the trematode Paragonimus heterotremus.</title>
        <authorList>
            <person name="Choi Y.-J."/>
        </authorList>
    </citation>
    <scope>NUCLEOTIDE SEQUENCE</scope>
    <source>
        <strain evidence="3">LC</strain>
    </source>
</reference>
<evidence type="ECO:0000256" key="1">
    <source>
        <dbReference type="PROSITE-ProRule" id="PRU01313"/>
    </source>
</evidence>
<dbReference type="Proteomes" id="UP000748531">
    <property type="component" value="Unassembled WGS sequence"/>
</dbReference>
<organism evidence="3 4">
    <name type="scientific">Paragonimus heterotremus</name>
    <dbReference type="NCBI Taxonomy" id="100268"/>
    <lineage>
        <taxon>Eukaryota</taxon>
        <taxon>Metazoa</taxon>
        <taxon>Spiralia</taxon>
        <taxon>Lophotrochozoa</taxon>
        <taxon>Platyhelminthes</taxon>
        <taxon>Trematoda</taxon>
        <taxon>Digenea</taxon>
        <taxon>Plagiorchiida</taxon>
        <taxon>Troglotremata</taxon>
        <taxon>Troglotrematidae</taxon>
        <taxon>Paragonimus</taxon>
    </lineage>
</organism>
<evidence type="ECO:0000313" key="3">
    <source>
        <dbReference type="EMBL" id="KAF5396894.1"/>
    </source>
</evidence>
<proteinExistence type="predicted"/>
<dbReference type="PANTHER" id="PTHR11037">
    <property type="entry name" value="TRANSCRIPTION FACTOR CP2"/>
    <property type="match status" value="1"/>
</dbReference>
<dbReference type="Pfam" id="PF04516">
    <property type="entry name" value="CP2"/>
    <property type="match status" value="1"/>
</dbReference>
<accession>A0A8J4WE87</accession>
<dbReference type="PROSITE" id="PS51968">
    <property type="entry name" value="GRH_CP2_DB"/>
    <property type="match status" value="1"/>
</dbReference>
<dbReference type="InterPro" id="IPR040167">
    <property type="entry name" value="TF_CP2-like"/>
</dbReference>
<dbReference type="InterPro" id="IPR007604">
    <property type="entry name" value="CP2"/>
</dbReference>
<dbReference type="GO" id="GO:0001228">
    <property type="term" value="F:DNA-binding transcription activator activity, RNA polymerase II-specific"/>
    <property type="evidence" value="ECO:0007669"/>
    <property type="project" value="TreeGrafter"/>
</dbReference>
<comment type="subcellular location">
    <subcellularLocation>
        <location evidence="1">Nucleus</location>
    </subcellularLocation>
</comment>
<gene>
    <name evidence="3" type="ORF">PHET_10074</name>
</gene>
<sequence>MIPSWCFDENDLSTSFDDSMNGIGADFMSSLFNMRDALSALPLSDEPSFSADDIKPECCSSTSDSCHVQCFCCILKAPTSSAIRYNEASLTYLNQGQLYELVMRWNVDKTVRVKSVIKVRFHEYRMELQEQEHLDSWREAHPGERLLDVGQSTVSD</sequence>
<protein>
    <submittedName>
        <fullName evidence="3">CP2 transcription factor</fullName>
    </submittedName>
</protein>
<feature type="domain" description="Grh/CP2 DB" evidence="2">
    <location>
        <begin position="67"/>
        <end position="156"/>
    </location>
</feature>
<keyword evidence="4" id="KW-1185">Reference proteome</keyword>
<evidence type="ECO:0000259" key="2">
    <source>
        <dbReference type="PROSITE" id="PS51968"/>
    </source>
</evidence>
<dbReference type="AlphaFoldDB" id="A0A8J4WE87"/>
<dbReference type="GO" id="GO:0000978">
    <property type="term" value="F:RNA polymerase II cis-regulatory region sequence-specific DNA binding"/>
    <property type="evidence" value="ECO:0007669"/>
    <property type="project" value="TreeGrafter"/>
</dbReference>
<dbReference type="PANTHER" id="PTHR11037:SF21">
    <property type="entry name" value="GEMINI, ISOFORM C"/>
    <property type="match status" value="1"/>
</dbReference>
<dbReference type="OrthoDB" id="9996779at2759"/>
<evidence type="ECO:0000313" key="4">
    <source>
        <dbReference type="Proteomes" id="UP000748531"/>
    </source>
</evidence>